<dbReference type="Gene3D" id="3.90.550.10">
    <property type="entry name" value="Spore Coat Polysaccharide Biosynthesis Protein SpsA, Chain A"/>
    <property type="match status" value="1"/>
</dbReference>
<dbReference type="RefSeq" id="WP_259626780.1">
    <property type="nucleotide sequence ID" value="NZ_JANYMP010000017.1"/>
</dbReference>
<dbReference type="PANTHER" id="PTHR43685:SF2">
    <property type="entry name" value="GLYCOSYLTRANSFERASE 2-LIKE DOMAIN-CONTAINING PROTEIN"/>
    <property type="match status" value="1"/>
</dbReference>
<dbReference type="InterPro" id="IPR029044">
    <property type="entry name" value="Nucleotide-diphossugar_trans"/>
</dbReference>
<dbReference type="PANTHER" id="PTHR43685">
    <property type="entry name" value="GLYCOSYLTRANSFERASE"/>
    <property type="match status" value="1"/>
</dbReference>
<sequence length="261" mass="29202">MNRNPVSATARKALRDTFGLWPMHEARNHLALGRQVPALRRFEDAEVARLGPTPGTALVATVIPTYRRPELLVDAVESALAQTVVDQTVIVVDDGAGLPALPDDPRLRAVSLSRNTAVLGLVRNVGVRLTRSRFLAFLDDDNTWRSDHLELALAGLSRGADVVYTAVERRRADGSVLDVLTEEFDRRTFRDGTPYVDANSLVVRRSDDVVFSLLPRTKSTLPKEDWEFVHRLAKRHVVEHVPEPTVRYLVNEDSYYTAWTG</sequence>
<dbReference type="AlphaFoldDB" id="A0A9X3AHN8"/>
<reference evidence="2" key="1">
    <citation type="submission" date="2022-08" db="EMBL/GenBank/DDBJ databases">
        <authorList>
            <person name="Tistechok S."/>
            <person name="Samborskyy M."/>
            <person name="Roman I."/>
        </authorList>
    </citation>
    <scope>NUCLEOTIDE SEQUENCE</scope>
    <source>
        <strain evidence="2">DSM 103496</strain>
    </source>
</reference>
<dbReference type="CDD" id="cd00761">
    <property type="entry name" value="Glyco_tranf_GTA_type"/>
    <property type="match status" value="1"/>
</dbReference>
<evidence type="ECO:0000313" key="3">
    <source>
        <dbReference type="Proteomes" id="UP001141259"/>
    </source>
</evidence>
<dbReference type="EMBL" id="JANYMP010000017">
    <property type="protein sequence ID" value="MCS7481291.1"/>
    <property type="molecule type" value="Genomic_DNA"/>
</dbReference>
<protein>
    <submittedName>
        <fullName evidence="2">Glycosyltransferase</fullName>
    </submittedName>
</protein>
<proteinExistence type="predicted"/>
<organism evidence="2 3">
    <name type="scientific">Umezawaea endophytica</name>
    <dbReference type="NCBI Taxonomy" id="1654476"/>
    <lineage>
        <taxon>Bacteria</taxon>
        <taxon>Bacillati</taxon>
        <taxon>Actinomycetota</taxon>
        <taxon>Actinomycetes</taxon>
        <taxon>Pseudonocardiales</taxon>
        <taxon>Pseudonocardiaceae</taxon>
        <taxon>Umezawaea</taxon>
    </lineage>
</organism>
<name>A0A9X3AHN8_9PSEU</name>
<dbReference type="InterPro" id="IPR050834">
    <property type="entry name" value="Glycosyltransf_2"/>
</dbReference>
<dbReference type="Proteomes" id="UP001141259">
    <property type="component" value="Unassembled WGS sequence"/>
</dbReference>
<dbReference type="SUPFAM" id="SSF53448">
    <property type="entry name" value="Nucleotide-diphospho-sugar transferases"/>
    <property type="match status" value="1"/>
</dbReference>
<gene>
    <name evidence="2" type="ORF">NZH93_30915</name>
</gene>
<keyword evidence="3" id="KW-1185">Reference proteome</keyword>
<evidence type="ECO:0000313" key="2">
    <source>
        <dbReference type="EMBL" id="MCS7481291.1"/>
    </source>
</evidence>
<accession>A0A9X3AHN8</accession>
<evidence type="ECO:0000259" key="1">
    <source>
        <dbReference type="Pfam" id="PF00535"/>
    </source>
</evidence>
<comment type="caution">
    <text evidence="2">The sequence shown here is derived from an EMBL/GenBank/DDBJ whole genome shotgun (WGS) entry which is preliminary data.</text>
</comment>
<feature type="domain" description="Glycosyltransferase 2-like" evidence="1">
    <location>
        <begin position="62"/>
        <end position="175"/>
    </location>
</feature>
<dbReference type="Pfam" id="PF00535">
    <property type="entry name" value="Glycos_transf_2"/>
    <property type="match status" value="1"/>
</dbReference>
<dbReference type="InterPro" id="IPR001173">
    <property type="entry name" value="Glyco_trans_2-like"/>
</dbReference>